<keyword evidence="3" id="KW-1185">Reference proteome</keyword>
<dbReference type="EMBL" id="NIOF01000011">
    <property type="protein sequence ID" value="OWQ86203.1"/>
    <property type="molecule type" value="Genomic_DNA"/>
</dbReference>
<comment type="caution">
    <text evidence="2">The sequence shown here is derived from an EMBL/GenBank/DDBJ whole genome shotgun (WGS) entry which is preliminary data.</text>
</comment>
<reference evidence="2 3" key="1">
    <citation type="journal article" date="2008" name="Int. J. Syst. Evol. Microbiol.">
        <title>Description of Roseateles aquatilis sp. nov. and Roseateles terrae sp. nov., in the class Betaproteobacteria, and emended description of the genus Roseateles.</title>
        <authorList>
            <person name="Gomila M."/>
            <person name="Bowien B."/>
            <person name="Falsen E."/>
            <person name="Moore E.R."/>
            <person name="Lalucat J."/>
        </authorList>
    </citation>
    <scope>NUCLEOTIDE SEQUENCE [LARGE SCALE GENOMIC DNA]</scope>
    <source>
        <strain evidence="2 3">CCUG 48205</strain>
    </source>
</reference>
<keyword evidence="1" id="KW-0472">Membrane</keyword>
<dbReference type="RefSeq" id="WP_088386752.1">
    <property type="nucleotide sequence ID" value="NZ_NIOF01000011.1"/>
</dbReference>
<proteinExistence type="predicted"/>
<feature type="transmembrane region" description="Helical" evidence="1">
    <location>
        <begin position="203"/>
        <end position="221"/>
    </location>
</feature>
<protein>
    <submittedName>
        <fullName evidence="2">Uncharacterized protein</fullName>
    </submittedName>
</protein>
<accession>A0A246J0W7</accession>
<dbReference type="OrthoDB" id="9770965at2"/>
<dbReference type="Proteomes" id="UP000197468">
    <property type="component" value="Unassembled WGS sequence"/>
</dbReference>
<sequence length="726" mass="77557">MAEQQEQQVQPPLNTPLSPGVSHCDLVMKGGITSGVIYPRLVSDLSAQYVFKNIGGTSAGAIAAGASAAAEYGRQHGNAGAFAALAKLPEMLGEALPGGRTRLFTLFQPVPALRRHFDVLVGALNRKPVAAVASVLTGMVAMQLGLTLLIVLVGGLLLAPFLHLLVPSLGGVWTLVAGVAAQAAIVVLLLLLAKLAASGKGVWLLKLVILAVVIAAVGAIWCRREEALLLIGAAAGLLAVAALIVAVLVVAVAWLFTSGLLKGLKGNGYGFCGGLTQADNGGLSALTDWLTGYFNDLAGLKPTDPPLSFGQLWGTDDPAKPREINLEVMTSAVSQQMVYSVPFRPGTPTFFYDPTEWARLFPKTVMDALERAIVADPEGDSGDKPEPGTVVVNLDGRPLRRLPGRAHLPVVVAIRMSLSFPVLLSAVPLYSIDWSLKENNDRKKQIRELPSEAERARLPLRATKIWFSDGGIGSNMPLHMFDALLPRHPTFAVNLKKEHPDYPIVTPEIPDNAGGRVYLAENPSAGRLRHWQDPDLEREYTVGGSNPRKSPGGGLVGFLLSIVDTMQNWRDEIMFPVPGFRDRIIQISQKPSEGGLNLDMPPPTIAALAGAGGMAALRLVKRFHALGSTPALGWEQHRRDRLATFLGVMQPGCVSLATTLTPPSGWLYLLDQSSKYDPAMKAEAERFVLGVIDLGDRAQARPSGDKILLDIGAPKPIPQVRIVPRI</sequence>
<evidence type="ECO:0000313" key="3">
    <source>
        <dbReference type="Proteomes" id="UP000197468"/>
    </source>
</evidence>
<evidence type="ECO:0000256" key="1">
    <source>
        <dbReference type="SAM" id="Phobius"/>
    </source>
</evidence>
<dbReference type="Gene3D" id="3.40.1090.10">
    <property type="entry name" value="Cytosolic phospholipase A2 catalytic domain"/>
    <property type="match status" value="1"/>
</dbReference>
<gene>
    <name evidence="2" type="ORF">CDN99_20415</name>
</gene>
<evidence type="ECO:0000313" key="2">
    <source>
        <dbReference type="EMBL" id="OWQ86203.1"/>
    </source>
</evidence>
<feature type="transmembrane region" description="Helical" evidence="1">
    <location>
        <begin position="172"/>
        <end position="191"/>
    </location>
</feature>
<keyword evidence="1" id="KW-1133">Transmembrane helix</keyword>
<keyword evidence="1" id="KW-0812">Transmembrane</keyword>
<organism evidence="2 3">
    <name type="scientific">Roseateles aquatilis</name>
    <dbReference type="NCBI Taxonomy" id="431061"/>
    <lineage>
        <taxon>Bacteria</taxon>
        <taxon>Pseudomonadati</taxon>
        <taxon>Pseudomonadota</taxon>
        <taxon>Betaproteobacteria</taxon>
        <taxon>Burkholderiales</taxon>
        <taxon>Sphaerotilaceae</taxon>
        <taxon>Roseateles</taxon>
    </lineage>
</organism>
<name>A0A246J0W7_9BURK</name>
<feature type="transmembrane region" description="Helical" evidence="1">
    <location>
        <begin position="227"/>
        <end position="256"/>
    </location>
</feature>
<feature type="transmembrane region" description="Helical" evidence="1">
    <location>
        <begin position="144"/>
        <end position="166"/>
    </location>
</feature>
<dbReference type="AlphaFoldDB" id="A0A246J0W7"/>